<feature type="transmembrane region" description="Helical" evidence="4">
    <location>
        <begin position="444"/>
        <end position="463"/>
    </location>
</feature>
<evidence type="ECO:0000256" key="1">
    <source>
        <dbReference type="ARBA" id="ARBA00004236"/>
    </source>
</evidence>
<evidence type="ECO:0000256" key="5">
    <source>
        <dbReference type="SAM" id="SignalP"/>
    </source>
</evidence>
<evidence type="ECO:0000259" key="6">
    <source>
        <dbReference type="SMART" id="SM00900"/>
    </source>
</evidence>
<dbReference type="InterPro" id="IPR011399">
    <property type="entry name" value="NosR"/>
</dbReference>
<evidence type="ECO:0000256" key="3">
    <source>
        <dbReference type="ARBA" id="ARBA00023136"/>
    </source>
</evidence>
<dbReference type="PIRSF" id="PIRSF036354">
    <property type="entry name" value="NosR"/>
    <property type="match status" value="1"/>
</dbReference>
<keyword evidence="5" id="KW-0732">Signal</keyword>
<dbReference type="InterPro" id="IPR007329">
    <property type="entry name" value="FMN-bd"/>
</dbReference>
<dbReference type="InterPro" id="IPR052378">
    <property type="entry name" value="NosR_regulator"/>
</dbReference>
<dbReference type="AlphaFoldDB" id="A0A133XMQ8"/>
<dbReference type="STRING" id="281362.AT959_04025"/>
<keyword evidence="2" id="KW-1003">Cell membrane</keyword>
<evidence type="ECO:0000313" key="8">
    <source>
        <dbReference type="Proteomes" id="UP000070186"/>
    </source>
</evidence>
<dbReference type="PANTHER" id="PTHR30224">
    <property type="entry name" value="ELECTRON TRANSPORT PROTEIN"/>
    <property type="match status" value="1"/>
</dbReference>
<accession>A0A133XMQ8</accession>
<dbReference type="GO" id="GO:0005886">
    <property type="term" value="C:plasma membrane"/>
    <property type="evidence" value="ECO:0007669"/>
    <property type="project" value="UniProtKB-SubCell"/>
</dbReference>
<keyword evidence="4" id="KW-1133">Transmembrane helix</keyword>
<sequence length="709" mass="77901">MKQCSMLGWPAWPLWICILLTLSLGAQAGDLEQADIARRFPPPLRVAAKLTEVPAWPLNSELTPAGGPVGYVFESIDLAPIPGFEGTPFNLLIAIDAQGNFMSVEVLRQHEPVFLSGLGIGPLNEFVAQYAGKNLKQRITIANVYGERNRANTDSGKVVLDGVTKATASIHVVNQTVLASALAVARVRLGLATPGEHIPAEVRADTFEKKDFATLLKAGEIGYRQWRNAEVEALFSGSEGSGLDPLALREPDARFVDLYVAYLNAPTIGRALLGDAGYQKLMERLSPGQSAYWVATAGRLLLYDEDFVRGSVPARLTLSQDQVPLAARDADLELASPAGAPALASALILKTPELSGVDPGRPISIGLDIVREKGQVYPTRIRQTLTLDYRAPGRYFTYPPTPLPAWLVAWGARWPELAAIGLALVLLSVVLARPRWISIAPRRLAIFRRGFLAFTLLFIGWHAQGQLSIVQLTGAVKTLSAGQNLGSFLYDPVSLLLIAFTLLSFFVWGRGTFCGWLCPFGALQEFLALLAQRLHLKVKHLPPGLEVAMERGRYLLLGVLLLAAAFAPQVAESLVEVEPFKTSITLGFERSWPFVAWAAFLLLLSALYYKFFCRFICPLGAAITLGGRLRRWDWLPRRKECGQPCQTCRSRCEYDAIARDGHIIYDRCFQCLDCVGIYHDAQRCAPLIFHARKGRDFPLPRADGTHKAH</sequence>
<feature type="transmembrane region" description="Helical" evidence="4">
    <location>
        <begin position="414"/>
        <end position="432"/>
    </location>
</feature>
<gene>
    <name evidence="7" type="ORF">AT959_04025</name>
</gene>
<dbReference type="SMART" id="SM00900">
    <property type="entry name" value="FMN_bind"/>
    <property type="match status" value="1"/>
</dbReference>
<feature type="chain" id="PRO_5007459823" evidence="5">
    <location>
        <begin position="29"/>
        <end position="709"/>
    </location>
</feature>
<dbReference type="GO" id="GO:0003677">
    <property type="term" value="F:DNA binding"/>
    <property type="evidence" value="ECO:0007669"/>
    <property type="project" value="InterPro"/>
</dbReference>
<dbReference type="Pfam" id="PF12801">
    <property type="entry name" value="Fer4_5"/>
    <property type="match status" value="2"/>
</dbReference>
<proteinExistence type="predicted"/>
<evidence type="ECO:0000313" key="7">
    <source>
        <dbReference type="EMBL" id="KXB32233.1"/>
    </source>
</evidence>
<evidence type="ECO:0000256" key="4">
    <source>
        <dbReference type="SAM" id="Phobius"/>
    </source>
</evidence>
<feature type="transmembrane region" description="Helical" evidence="4">
    <location>
        <begin position="554"/>
        <end position="571"/>
    </location>
</feature>
<feature type="transmembrane region" description="Helical" evidence="4">
    <location>
        <begin position="488"/>
        <end position="508"/>
    </location>
</feature>
<dbReference type="SUPFAM" id="SSF54862">
    <property type="entry name" value="4Fe-4S ferredoxins"/>
    <property type="match status" value="1"/>
</dbReference>
<keyword evidence="8" id="KW-1185">Reference proteome</keyword>
<comment type="caution">
    <text evidence="7">The sequence shown here is derived from an EMBL/GenBank/DDBJ whole genome shotgun (WGS) entry which is preliminary data.</text>
</comment>
<feature type="transmembrane region" description="Helical" evidence="4">
    <location>
        <begin position="591"/>
        <end position="609"/>
    </location>
</feature>
<feature type="signal peptide" evidence="5">
    <location>
        <begin position="1"/>
        <end position="28"/>
    </location>
</feature>
<dbReference type="GO" id="GO:0045893">
    <property type="term" value="P:positive regulation of DNA-templated transcription"/>
    <property type="evidence" value="ECO:0007669"/>
    <property type="project" value="InterPro"/>
</dbReference>
<feature type="domain" description="FMN-binding" evidence="6">
    <location>
        <begin position="83"/>
        <end position="184"/>
    </location>
</feature>
<keyword evidence="3 4" id="KW-0472">Membrane</keyword>
<dbReference type="GO" id="GO:0010181">
    <property type="term" value="F:FMN binding"/>
    <property type="evidence" value="ECO:0007669"/>
    <property type="project" value="InterPro"/>
</dbReference>
<dbReference type="PANTHER" id="PTHR30224:SF4">
    <property type="entry name" value="ELECTRON TRANSPORT PROTEIN YCCM-RELATED"/>
    <property type="match status" value="1"/>
</dbReference>
<dbReference type="InterPro" id="IPR017896">
    <property type="entry name" value="4Fe4S_Fe-S-bd"/>
</dbReference>
<dbReference type="EMBL" id="LODL01000007">
    <property type="protein sequence ID" value="KXB32233.1"/>
    <property type="molecule type" value="Genomic_DNA"/>
</dbReference>
<keyword evidence="4" id="KW-0812">Transmembrane</keyword>
<name>A0A133XMQ8_9RHOO</name>
<comment type="subcellular location">
    <subcellularLocation>
        <location evidence="1">Cell membrane</location>
    </subcellularLocation>
</comment>
<dbReference type="Proteomes" id="UP000070186">
    <property type="component" value="Unassembled WGS sequence"/>
</dbReference>
<reference evidence="7 8" key="1">
    <citation type="submission" date="2015-12" db="EMBL/GenBank/DDBJ databases">
        <title>Nitrous oxide reduction kinetics distinguish bacteria harboring typical versus atypical NosZ.</title>
        <authorList>
            <person name="Yoon S."/>
            <person name="Nissen S."/>
            <person name="Park D."/>
            <person name="Sanford R.A."/>
            <person name="Loeffler F.E."/>
        </authorList>
    </citation>
    <scope>NUCLEOTIDE SEQUENCE [LARGE SCALE GENOMIC DNA]</scope>
    <source>
        <strain evidence="7 8">ATCC BAA-841</strain>
    </source>
</reference>
<protein>
    <submittedName>
        <fullName evidence="7">4Fe-4S binding protein</fullName>
    </submittedName>
</protein>
<organism evidence="7 8">
    <name type="scientific">Dechloromonas denitrificans</name>
    <dbReference type="NCBI Taxonomy" id="281362"/>
    <lineage>
        <taxon>Bacteria</taxon>
        <taxon>Pseudomonadati</taxon>
        <taxon>Pseudomonadota</taxon>
        <taxon>Betaproteobacteria</taxon>
        <taxon>Rhodocyclales</taxon>
        <taxon>Azonexaceae</taxon>
        <taxon>Dechloromonas</taxon>
    </lineage>
</organism>
<evidence type="ECO:0000256" key="2">
    <source>
        <dbReference type="ARBA" id="ARBA00022475"/>
    </source>
</evidence>